<reference evidence="2 3" key="1">
    <citation type="submission" date="2014-12" db="EMBL/GenBank/DDBJ databases">
        <title>Denitrispirillum autotrophicum gen. nov., sp. nov., Denitrifying, Facultatively Autotrophic Bacteria Isolated from Rice Paddy Soil.</title>
        <authorList>
            <person name="Ishii S."/>
            <person name="Ashida N."/>
            <person name="Ohno H."/>
            <person name="Otsuka S."/>
            <person name="Yokota A."/>
            <person name="Senoo K."/>
        </authorList>
    </citation>
    <scope>NUCLEOTIDE SEQUENCE [LARGE SCALE GENOMIC DNA]</scope>
    <source>
        <strain evidence="2 3">TSA66</strain>
    </source>
</reference>
<proteinExistence type="predicted"/>
<dbReference type="STRING" id="709839.TSA66_17825"/>
<evidence type="ECO:0000256" key="1">
    <source>
        <dbReference type="SAM" id="MobiDB-lite"/>
    </source>
</evidence>
<dbReference type="OrthoDB" id="5297384at2"/>
<dbReference type="InterPro" id="IPR036567">
    <property type="entry name" value="RHF-like"/>
</dbReference>
<dbReference type="SUPFAM" id="SSF69754">
    <property type="entry name" value="Ribosome binding protein Y (YfiA homologue)"/>
    <property type="match status" value="1"/>
</dbReference>
<keyword evidence="2" id="KW-0689">Ribosomal protein</keyword>
<feature type="region of interest" description="Disordered" evidence="1">
    <location>
        <begin position="100"/>
        <end position="123"/>
    </location>
</feature>
<gene>
    <name evidence="2" type="ORF">TSA66_17825</name>
</gene>
<dbReference type="Gene3D" id="3.30.160.100">
    <property type="entry name" value="Ribosome hibernation promotion factor-like"/>
    <property type="match status" value="1"/>
</dbReference>
<sequence>MQVHFMTSEFELTPSLRDHLTRRLRFAFVSLQNKIQSISVRLRDLNGPKGGRDMLCQVAVVIPGRPTVLIKDIQEDMYAAIDSAFKRASYRATQMITRQRNAMRGLPRPGNRSESETDQQLDD</sequence>
<dbReference type="Proteomes" id="UP000031572">
    <property type="component" value="Unassembled WGS sequence"/>
</dbReference>
<accession>A0A0C1Y5F3</accession>
<dbReference type="EMBL" id="JWJG01000028">
    <property type="protein sequence ID" value="KIF82238.1"/>
    <property type="molecule type" value="Genomic_DNA"/>
</dbReference>
<protein>
    <submittedName>
        <fullName evidence="2">Sigma 54 modulation protein/ribosomal protein</fullName>
    </submittedName>
</protein>
<dbReference type="GO" id="GO:0005840">
    <property type="term" value="C:ribosome"/>
    <property type="evidence" value="ECO:0007669"/>
    <property type="project" value="UniProtKB-KW"/>
</dbReference>
<dbReference type="RefSeq" id="WP_040040913.1">
    <property type="nucleotide sequence ID" value="NZ_JWJG01000028.1"/>
</dbReference>
<dbReference type="InterPro" id="IPR003489">
    <property type="entry name" value="RHF/RaiA"/>
</dbReference>
<name>A0A0C1Y5F3_9BURK</name>
<evidence type="ECO:0000313" key="2">
    <source>
        <dbReference type="EMBL" id="KIF82238.1"/>
    </source>
</evidence>
<keyword evidence="3" id="KW-1185">Reference proteome</keyword>
<comment type="caution">
    <text evidence="2">The sequence shown here is derived from an EMBL/GenBank/DDBJ whole genome shotgun (WGS) entry which is preliminary data.</text>
</comment>
<keyword evidence="2" id="KW-0687">Ribonucleoprotein</keyword>
<dbReference type="AlphaFoldDB" id="A0A0C1Y5F3"/>
<organism evidence="2 3">
    <name type="scientific">Noviherbaspirillum autotrophicum</name>
    <dbReference type="NCBI Taxonomy" id="709839"/>
    <lineage>
        <taxon>Bacteria</taxon>
        <taxon>Pseudomonadati</taxon>
        <taxon>Pseudomonadota</taxon>
        <taxon>Betaproteobacteria</taxon>
        <taxon>Burkholderiales</taxon>
        <taxon>Oxalobacteraceae</taxon>
        <taxon>Noviherbaspirillum</taxon>
    </lineage>
</organism>
<dbReference type="Pfam" id="PF02482">
    <property type="entry name" value="Ribosomal_S30AE"/>
    <property type="match status" value="1"/>
</dbReference>
<evidence type="ECO:0000313" key="3">
    <source>
        <dbReference type="Proteomes" id="UP000031572"/>
    </source>
</evidence>